<dbReference type="EMBL" id="CM056813">
    <property type="protein sequence ID" value="KAJ8640025.1"/>
    <property type="molecule type" value="Genomic_DNA"/>
</dbReference>
<evidence type="ECO:0000313" key="1">
    <source>
        <dbReference type="EMBL" id="KAJ8640025.1"/>
    </source>
</evidence>
<dbReference type="Proteomes" id="UP001234297">
    <property type="component" value="Chromosome 5"/>
</dbReference>
<keyword evidence="2" id="KW-1185">Reference proteome</keyword>
<gene>
    <name evidence="1" type="ORF">MRB53_016719</name>
</gene>
<name>A0ACC2M321_PERAE</name>
<organism evidence="1 2">
    <name type="scientific">Persea americana</name>
    <name type="common">Avocado</name>
    <dbReference type="NCBI Taxonomy" id="3435"/>
    <lineage>
        <taxon>Eukaryota</taxon>
        <taxon>Viridiplantae</taxon>
        <taxon>Streptophyta</taxon>
        <taxon>Embryophyta</taxon>
        <taxon>Tracheophyta</taxon>
        <taxon>Spermatophyta</taxon>
        <taxon>Magnoliopsida</taxon>
        <taxon>Magnoliidae</taxon>
        <taxon>Laurales</taxon>
        <taxon>Lauraceae</taxon>
        <taxon>Persea</taxon>
    </lineage>
</organism>
<sequence>MTISKLFSGMKTKSQVQNHVNNGYGSESGSPSPPCSPHKQSKPLHCDRHKHRPNAQALLYSIIGFLLRRHFRVLLLLLPLLYISGMLMWAGTFPIISRPDPLPGSLYRSGELFRNLWPQMQSDNASGIELNKVWKWKYNWRLEDQISCAKNTLKQFGSSSPSGYLIIEANGGLNQQRSSICNAVAVAGLLNAILVIPRFHFHNVWMDPSKFRDIYDEDHFIRTLEGHVTVVRKLPETLMERFDYNISNIPNFRVKAWAPASHYLEVIYPLLREHGVIQLSPFANRLSMEVPSNIQSLRCLANYEALKFSVPIATLAKQLVDRMRRKSSRTDGKYVSVHLRFEKDMVAFSCCEYNGGETEKKEMESARERGWKGKFSRKGRIIRPGLNRVKGRCPLTPLEVGMMLRGMGFNNSTSIYLAAGEIYQSKRNLAPLLQMFPLLQTKETLATPEELAPFNGYSSRLAALDYSVCLFSEVFVTTQGGNFPHFLMGHRRYMYNGHAKTIKPDKSKMVMLLQEVNISWEVFKYQMKSMLVESDRKGIVLRRTNQSIYLQPSPECMCYRRAINSMLTSQRSHQAVT</sequence>
<accession>A0ACC2M321</accession>
<comment type="caution">
    <text evidence="1">The sequence shown here is derived from an EMBL/GenBank/DDBJ whole genome shotgun (WGS) entry which is preliminary data.</text>
</comment>
<reference evidence="1 2" key="1">
    <citation type="journal article" date="2022" name="Hortic Res">
        <title>A haplotype resolved chromosomal level avocado genome allows analysis of novel avocado genes.</title>
        <authorList>
            <person name="Nath O."/>
            <person name="Fletcher S.J."/>
            <person name="Hayward A."/>
            <person name="Shaw L.M."/>
            <person name="Masouleh A.K."/>
            <person name="Furtado A."/>
            <person name="Henry R.J."/>
            <person name="Mitter N."/>
        </authorList>
    </citation>
    <scope>NUCLEOTIDE SEQUENCE [LARGE SCALE GENOMIC DNA]</scope>
    <source>
        <strain evidence="2">cv. Hass</strain>
    </source>
</reference>
<protein>
    <submittedName>
        <fullName evidence="1">Uncharacterized protein</fullName>
    </submittedName>
</protein>
<proteinExistence type="predicted"/>
<evidence type="ECO:0000313" key="2">
    <source>
        <dbReference type="Proteomes" id="UP001234297"/>
    </source>
</evidence>